<proteinExistence type="predicted"/>
<accession>A0A934V2A5</accession>
<feature type="compositionally biased region" description="Acidic residues" evidence="1">
    <location>
        <begin position="73"/>
        <end position="82"/>
    </location>
</feature>
<reference evidence="3" key="1">
    <citation type="submission" date="2020-12" db="EMBL/GenBank/DDBJ databases">
        <title>Prauserella sp. ASG 168, a novel actinomycete isolated from cave rock.</title>
        <authorList>
            <person name="Suriyachadkun C."/>
        </authorList>
    </citation>
    <scope>NUCLEOTIDE SEQUENCE</scope>
    <source>
        <strain evidence="3">ASG 168</strain>
    </source>
</reference>
<keyword evidence="4" id="KW-1185">Reference proteome</keyword>
<evidence type="ECO:0000256" key="2">
    <source>
        <dbReference type="SAM" id="Phobius"/>
    </source>
</evidence>
<name>A0A934V2A5_9PSEU</name>
<protein>
    <submittedName>
        <fullName evidence="3">Uncharacterized protein</fullName>
    </submittedName>
</protein>
<dbReference type="Proteomes" id="UP000635245">
    <property type="component" value="Unassembled WGS sequence"/>
</dbReference>
<feature type="region of interest" description="Disordered" evidence="1">
    <location>
        <begin position="1"/>
        <end position="144"/>
    </location>
</feature>
<sequence>MANGDGTQAPDPAQSFSDPLSGLVTSGRPDNQSTDERPERNDFTSFQLATPVEPDPDMVKGMVDAAMAGEQLPDQDAEDAPADDAVALPGAPPESGDDGPPGVYSRQSRGWAARTQLLPQMLRKRQEGREKAPKPEGERGLVRKPSNGSAGLLIALVLMAVFGIVAIQFISSLIESISSLFN</sequence>
<keyword evidence="2" id="KW-1133">Transmembrane helix</keyword>
<dbReference type="RefSeq" id="WP_200318106.1">
    <property type="nucleotide sequence ID" value="NZ_JAENJH010000002.1"/>
</dbReference>
<gene>
    <name evidence="3" type="ORF">JHE00_12625</name>
</gene>
<keyword evidence="2" id="KW-0472">Membrane</keyword>
<organism evidence="3 4">
    <name type="scientific">Prauserella cavernicola</name>
    <dbReference type="NCBI Taxonomy" id="2800127"/>
    <lineage>
        <taxon>Bacteria</taxon>
        <taxon>Bacillati</taxon>
        <taxon>Actinomycetota</taxon>
        <taxon>Actinomycetes</taxon>
        <taxon>Pseudonocardiales</taxon>
        <taxon>Pseudonocardiaceae</taxon>
        <taxon>Prauserella</taxon>
    </lineage>
</organism>
<feature type="compositionally biased region" description="Basic and acidic residues" evidence="1">
    <location>
        <begin position="124"/>
        <end position="141"/>
    </location>
</feature>
<evidence type="ECO:0000256" key="1">
    <source>
        <dbReference type="SAM" id="MobiDB-lite"/>
    </source>
</evidence>
<dbReference type="EMBL" id="JAENJH010000002">
    <property type="protein sequence ID" value="MBK1785171.1"/>
    <property type="molecule type" value="Genomic_DNA"/>
</dbReference>
<keyword evidence="2" id="KW-0812">Transmembrane</keyword>
<dbReference type="AlphaFoldDB" id="A0A934V2A5"/>
<evidence type="ECO:0000313" key="3">
    <source>
        <dbReference type="EMBL" id="MBK1785171.1"/>
    </source>
</evidence>
<evidence type="ECO:0000313" key="4">
    <source>
        <dbReference type="Proteomes" id="UP000635245"/>
    </source>
</evidence>
<comment type="caution">
    <text evidence="3">The sequence shown here is derived from an EMBL/GenBank/DDBJ whole genome shotgun (WGS) entry which is preliminary data.</text>
</comment>
<feature type="transmembrane region" description="Helical" evidence="2">
    <location>
        <begin position="152"/>
        <end position="174"/>
    </location>
</feature>